<evidence type="ECO:0000259" key="3">
    <source>
        <dbReference type="Pfam" id="PF16884"/>
    </source>
</evidence>
<proteinExistence type="predicted"/>
<dbReference type="InterPro" id="IPR041694">
    <property type="entry name" value="ADH_N_2"/>
</dbReference>
<gene>
    <name evidence="4" type="ORF">ACFQ07_08690</name>
</gene>
<feature type="region of interest" description="Disordered" evidence="2">
    <location>
        <begin position="14"/>
        <end position="33"/>
    </location>
</feature>
<reference evidence="5" key="1">
    <citation type="journal article" date="2019" name="Int. J. Syst. Evol. Microbiol.">
        <title>The Global Catalogue of Microorganisms (GCM) 10K type strain sequencing project: providing services to taxonomists for standard genome sequencing and annotation.</title>
        <authorList>
            <consortium name="The Broad Institute Genomics Platform"/>
            <consortium name="The Broad Institute Genome Sequencing Center for Infectious Disease"/>
            <person name="Wu L."/>
            <person name="Ma J."/>
        </authorList>
    </citation>
    <scope>NUCLEOTIDE SEQUENCE [LARGE SCALE GENOMIC DNA]</scope>
    <source>
        <strain evidence="5">JCM 31696</strain>
    </source>
</reference>
<evidence type="ECO:0000313" key="5">
    <source>
        <dbReference type="Proteomes" id="UP001597083"/>
    </source>
</evidence>
<name>A0ABW3CEC7_9ACTN</name>
<feature type="domain" description="Oxidoreductase N-terminal" evidence="3">
    <location>
        <begin position="5"/>
        <end position="108"/>
    </location>
</feature>
<evidence type="ECO:0000256" key="1">
    <source>
        <dbReference type="ARBA" id="ARBA00023002"/>
    </source>
</evidence>
<comment type="caution">
    <text evidence="4">The sequence shown here is derived from an EMBL/GenBank/DDBJ whole genome shotgun (WGS) entry which is preliminary data.</text>
</comment>
<sequence length="110" mass="12048">MSVNREIRLAARPVGEPRPDDFELATTDIPEPGEGQVLVRNTWMSVDPYMRGRMDDVESYIPPFQLGAPMDGSAVGEVIESRSADIPVGATVVHFLGWREYSVVDAADAT</sequence>
<accession>A0ABW3CEC7</accession>
<keyword evidence="5" id="KW-1185">Reference proteome</keyword>
<dbReference type="Pfam" id="PF16884">
    <property type="entry name" value="ADH_N_2"/>
    <property type="match status" value="1"/>
</dbReference>
<dbReference type="InterPro" id="IPR045010">
    <property type="entry name" value="MDR_fam"/>
</dbReference>
<dbReference type="PANTHER" id="PTHR43205:SF7">
    <property type="entry name" value="PROSTAGLANDIN REDUCTASE 1"/>
    <property type="match status" value="1"/>
</dbReference>
<organism evidence="4 5">
    <name type="scientific">Actinomadura adrarensis</name>
    <dbReference type="NCBI Taxonomy" id="1819600"/>
    <lineage>
        <taxon>Bacteria</taxon>
        <taxon>Bacillati</taxon>
        <taxon>Actinomycetota</taxon>
        <taxon>Actinomycetes</taxon>
        <taxon>Streptosporangiales</taxon>
        <taxon>Thermomonosporaceae</taxon>
        <taxon>Actinomadura</taxon>
    </lineage>
</organism>
<dbReference type="EMBL" id="JBHTIR010001228">
    <property type="protein sequence ID" value="MFD0852297.1"/>
    <property type="molecule type" value="Genomic_DNA"/>
</dbReference>
<evidence type="ECO:0000313" key="4">
    <source>
        <dbReference type="EMBL" id="MFD0852297.1"/>
    </source>
</evidence>
<evidence type="ECO:0000256" key="2">
    <source>
        <dbReference type="SAM" id="MobiDB-lite"/>
    </source>
</evidence>
<dbReference type="InterPro" id="IPR011032">
    <property type="entry name" value="GroES-like_sf"/>
</dbReference>
<keyword evidence="1" id="KW-0560">Oxidoreductase</keyword>
<dbReference type="Proteomes" id="UP001597083">
    <property type="component" value="Unassembled WGS sequence"/>
</dbReference>
<dbReference type="Gene3D" id="3.90.180.10">
    <property type="entry name" value="Medium-chain alcohol dehydrogenases, catalytic domain"/>
    <property type="match status" value="1"/>
</dbReference>
<feature type="non-terminal residue" evidence="4">
    <location>
        <position position="110"/>
    </location>
</feature>
<dbReference type="SUPFAM" id="SSF50129">
    <property type="entry name" value="GroES-like"/>
    <property type="match status" value="1"/>
</dbReference>
<dbReference type="PANTHER" id="PTHR43205">
    <property type="entry name" value="PROSTAGLANDIN REDUCTASE"/>
    <property type="match status" value="1"/>
</dbReference>
<protein>
    <submittedName>
        <fullName evidence="4">NADP-dependent oxidoreductase</fullName>
    </submittedName>
</protein>